<keyword evidence="2" id="KW-0812">Transmembrane</keyword>
<reference evidence="3" key="1">
    <citation type="submission" date="2022-12" db="EMBL/GenBank/DDBJ databases">
        <title>Genome assemblies of Blomia tropicalis.</title>
        <authorList>
            <person name="Cui Y."/>
        </authorList>
    </citation>
    <scope>NUCLEOTIDE SEQUENCE</scope>
    <source>
        <tissue evidence="3">Adult mites</tissue>
    </source>
</reference>
<evidence type="ECO:0000256" key="1">
    <source>
        <dbReference type="SAM" id="Coils"/>
    </source>
</evidence>
<dbReference type="EMBL" id="JAPWDV010000002">
    <property type="protein sequence ID" value="KAJ6220632.1"/>
    <property type="molecule type" value="Genomic_DNA"/>
</dbReference>
<feature type="coiled-coil region" evidence="1">
    <location>
        <begin position="834"/>
        <end position="912"/>
    </location>
</feature>
<protein>
    <submittedName>
        <fullName evidence="3">Uncharacterized protein</fullName>
    </submittedName>
</protein>
<evidence type="ECO:0000313" key="3">
    <source>
        <dbReference type="EMBL" id="KAJ6220632.1"/>
    </source>
</evidence>
<proteinExistence type="predicted"/>
<keyword evidence="2" id="KW-1133">Transmembrane helix</keyword>
<dbReference type="PANTHER" id="PTHR31389:SF4">
    <property type="entry name" value="LD39211P"/>
    <property type="match status" value="1"/>
</dbReference>
<keyword evidence="2" id="KW-0472">Membrane</keyword>
<evidence type="ECO:0000313" key="4">
    <source>
        <dbReference type="Proteomes" id="UP001142055"/>
    </source>
</evidence>
<feature type="coiled-coil region" evidence="1">
    <location>
        <begin position="1026"/>
        <end position="1165"/>
    </location>
</feature>
<gene>
    <name evidence="3" type="ORF">RDWZM_006444</name>
</gene>
<dbReference type="AlphaFoldDB" id="A0A9Q0M9N7"/>
<dbReference type="PANTHER" id="PTHR31389">
    <property type="entry name" value="LD39211P"/>
    <property type="match status" value="1"/>
</dbReference>
<keyword evidence="4" id="KW-1185">Reference proteome</keyword>
<sequence length="1246" mass="147115">MFRTSSTSFTSCLTDGWSLFRNQHQTYHPPSHHHHGPSSTAVFGIPLSRLRQALYYFIFAIVFTTFLYCLVFYQAEIIRRHPRSRIRYPLSSSSISSNSIDSDEPDFKTRIDSSISGGGAEYRQSIAYLLENFISNANIHYVDNYRQRKLLVPFQLNQKTNMKNYTIKYNVELPNNTNSIKNTQKEDDLVQIHLLDSSGEEDILTQFDSESDSDYLELVDEPDSVEHYLEHLGFNIRHITRYLLEHSNQTIGNRSRTWIHKSSIKSITMPNSTSTNNSLNKLFADIKQSSVNNRIIWFVTAVNSNQYSQVYRFIRSFERYRQTLSKVDNSILRLIIFDLNLSIDQHFEISSLCNRTSENETVLCTIQQFHFELYPSHVANLKISAYRSIIIQEMLRDIHRARIVDNRFPSPIINNEEQLYNLIWLDPHYRFLPNSITQSPFKLNNLLLSTRNISGIESWPIEQPTSSLTHPRMFDYFHTTMDNFYFHRMIRSNHLVISIDSRGWQSFQYGIMLPWVRCALTEDCIAPLGSQWRSSCRLDKKPHYRYSGCHHYDMSILNVVLGIAFNYSSSEYWATPSSRFFAPFYKLIKSTNLKEDVNLEPTQTTVNENKFILKEDDFDYSDYDPESLIHHLDEFNLEWEERFDRVLADDDLPEDQRVQIQKRPLSTSTIFHQQKKSLHKGDSLFELKEDRARSLYDNLSTPILLLNIGNTHTKYTIFVYLAIANNRNRKLRIGEYAQSFNDKRNIHYDISGIRIWYKNYSGTLYIIHVYMCEMDTTLTFFFQQNQLQVLEHWKSTNKTTDDERLALIDRFRQEGLDVRKLNDAQKLPFVWRWMVDAEINCQSLRHQIEKMRIQHEEEIQEVEDYIEQVWKLSTERLILLEEENKSLRDNNAKQLQLNERRYSKENNNLDNENMTSFNEDDDCDEDSDIELEKCLYGTRTTCRRKPNLVNNLNDSKNGNGQNIFMPRTNQMVNSSSISYIAASNSKCDNLTNKLRTSRSCWQLGTFNHDCEKTELARKLPITTTSKDNHCERCEQLELEIEEMKQRILELEIALEDANEKYFIIDKLNRNIEIENETFAYKLSETEERSNQMERRIRQLDRECCQLKSSQSSNQLLVNPSDTNDQSIKRLIDELNHKVKTLEEALDHREQMYEELEIKYEKQKVKQHETLWKLRKFVQDKVNTDNDCIDHCRHDAEMYLTNASIHLLDDLDSEDNKTFTISSSNDSGMITMDPIRFNQNHSNHNHM</sequence>
<name>A0A9Q0M9N7_BLOTA</name>
<dbReference type="Proteomes" id="UP001142055">
    <property type="component" value="Chromosome 2"/>
</dbReference>
<feature type="transmembrane region" description="Helical" evidence="2">
    <location>
        <begin position="53"/>
        <end position="73"/>
    </location>
</feature>
<organism evidence="3 4">
    <name type="scientific">Blomia tropicalis</name>
    <name type="common">Mite</name>
    <dbReference type="NCBI Taxonomy" id="40697"/>
    <lineage>
        <taxon>Eukaryota</taxon>
        <taxon>Metazoa</taxon>
        <taxon>Ecdysozoa</taxon>
        <taxon>Arthropoda</taxon>
        <taxon>Chelicerata</taxon>
        <taxon>Arachnida</taxon>
        <taxon>Acari</taxon>
        <taxon>Acariformes</taxon>
        <taxon>Sarcoptiformes</taxon>
        <taxon>Astigmata</taxon>
        <taxon>Glycyphagoidea</taxon>
        <taxon>Echimyopodidae</taxon>
        <taxon>Blomia</taxon>
    </lineage>
</organism>
<keyword evidence="1" id="KW-0175">Coiled coil</keyword>
<evidence type="ECO:0000256" key="2">
    <source>
        <dbReference type="SAM" id="Phobius"/>
    </source>
</evidence>
<accession>A0A9Q0M9N7</accession>
<comment type="caution">
    <text evidence="3">The sequence shown here is derived from an EMBL/GenBank/DDBJ whole genome shotgun (WGS) entry which is preliminary data.</text>
</comment>